<dbReference type="EnsemblMetazoa" id="XM_030988928">
    <property type="protein sequence ID" value="XP_030844788"/>
    <property type="gene ID" value="LOC115925273"/>
</dbReference>
<dbReference type="InterPro" id="IPR032675">
    <property type="entry name" value="LRR_dom_sf"/>
</dbReference>
<dbReference type="Gene3D" id="3.80.10.10">
    <property type="entry name" value="Ribonuclease Inhibitor"/>
    <property type="match status" value="1"/>
</dbReference>
<dbReference type="RefSeq" id="XP_030844788.1">
    <property type="nucleotide sequence ID" value="XM_030988928.1"/>
</dbReference>
<dbReference type="PANTHER" id="PTHR24407">
    <property type="entry name" value="PROTEIN KINASE DOMAIN-CONTAINING PROTEIN"/>
    <property type="match status" value="1"/>
</dbReference>
<reference evidence="1" key="2">
    <citation type="submission" date="2021-01" db="UniProtKB">
        <authorList>
            <consortium name="EnsemblMetazoa"/>
        </authorList>
    </citation>
    <scope>IDENTIFICATION</scope>
</reference>
<dbReference type="KEGG" id="spu:115925273"/>
<dbReference type="GeneID" id="115925273"/>
<organism evidence="1 2">
    <name type="scientific">Strongylocentrotus purpuratus</name>
    <name type="common">Purple sea urchin</name>
    <dbReference type="NCBI Taxonomy" id="7668"/>
    <lineage>
        <taxon>Eukaryota</taxon>
        <taxon>Metazoa</taxon>
        <taxon>Echinodermata</taxon>
        <taxon>Eleutherozoa</taxon>
        <taxon>Echinozoa</taxon>
        <taxon>Echinoidea</taxon>
        <taxon>Euechinoidea</taxon>
        <taxon>Echinacea</taxon>
        <taxon>Camarodonta</taxon>
        <taxon>Echinidea</taxon>
        <taxon>Strongylocentrotidae</taxon>
        <taxon>Strongylocentrotus</taxon>
    </lineage>
</organism>
<reference evidence="2" key="1">
    <citation type="submission" date="2015-02" db="EMBL/GenBank/DDBJ databases">
        <title>Genome sequencing for Strongylocentrotus purpuratus.</title>
        <authorList>
            <person name="Murali S."/>
            <person name="Liu Y."/>
            <person name="Vee V."/>
            <person name="English A."/>
            <person name="Wang M."/>
            <person name="Skinner E."/>
            <person name="Han Y."/>
            <person name="Muzny D.M."/>
            <person name="Worley K.C."/>
            <person name="Gibbs R.A."/>
        </authorList>
    </citation>
    <scope>NUCLEOTIDE SEQUENCE</scope>
</reference>
<name>A0A7M7P1E7_STRPU</name>
<dbReference type="Proteomes" id="UP000007110">
    <property type="component" value="Unassembled WGS sequence"/>
</dbReference>
<evidence type="ECO:0000313" key="1">
    <source>
        <dbReference type="EnsemblMetazoa" id="XP_030844788"/>
    </source>
</evidence>
<dbReference type="SUPFAM" id="SSF52047">
    <property type="entry name" value="RNI-like"/>
    <property type="match status" value="1"/>
</dbReference>
<dbReference type="PANTHER" id="PTHR24407:SF14">
    <property type="entry name" value="SIR2-LIKE DOMAIN-CONTAINING PROTEIN"/>
    <property type="match status" value="1"/>
</dbReference>
<dbReference type="InParanoid" id="A0A7M7P1E7"/>
<sequence>MKVYGIDDFVTELASLAASSQIQTVNLDFRSQDSVLSHLASNQLAKFICYLPCLTNLTITTGDFVIDDFVTELASLAASSQIQTVNLDFTTDFDMAVMKLLSHSASMQLATFLCSLPCLTTLVISVNQYLHDDFFTELASLAASSQLLRV</sequence>
<dbReference type="AlphaFoldDB" id="A0A7M7P1E7"/>
<proteinExistence type="predicted"/>
<accession>A0A7M7P1E7</accession>
<keyword evidence="2" id="KW-1185">Reference proteome</keyword>
<protein>
    <submittedName>
        <fullName evidence="1">Uncharacterized protein</fullName>
    </submittedName>
</protein>
<evidence type="ECO:0000313" key="2">
    <source>
        <dbReference type="Proteomes" id="UP000007110"/>
    </source>
</evidence>